<comment type="caution">
    <text evidence="2">The sequence shown here is derived from an EMBL/GenBank/DDBJ whole genome shotgun (WGS) entry which is preliminary data.</text>
</comment>
<reference evidence="2 3" key="1">
    <citation type="journal article" date="2013" name="Genome Announc.">
        <title>Draft Genome Sequence of a Hexachlorocyclohexane-Degrading Bacterium, Sphingobium baderi Strain LL03T.</title>
        <authorList>
            <person name="Kaur J."/>
            <person name="Verma H."/>
            <person name="Tripathi C."/>
            <person name="Khurana J.P."/>
            <person name="Lal R."/>
        </authorList>
    </citation>
    <scope>NUCLEOTIDE SEQUENCE [LARGE SCALE GENOMIC DNA]</scope>
    <source>
        <strain evidence="2 3">LL03</strain>
    </source>
</reference>
<protein>
    <recommendedName>
        <fullName evidence="1">Phosphoribosyltransferase domain-containing protein</fullName>
    </recommendedName>
</protein>
<dbReference type="SUPFAM" id="SSF53271">
    <property type="entry name" value="PRTase-like"/>
    <property type="match status" value="1"/>
</dbReference>
<dbReference type="EMBL" id="ATIB01000050">
    <property type="protein sequence ID" value="EQB02149.1"/>
    <property type="molecule type" value="Genomic_DNA"/>
</dbReference>
<feature type="domain" description="Phosphoribosyltransferase" evidence="1">
    <location>
        <begin position="18"/>
        <end position="173"/>
    </location>
</feature>
<dbReference type="AlphaFoldDB" id="T0HX66"/>
<dbReference type="InterPro" id="IPR000836">
    <property type="entry name" value="PRTase_dom"/>
</dbReference>
<dbReference type="Gene3D" id="3.30.1310.20">
    <property type="entry name" value="PRTase-like"/>
    <property type="match status" value="1"/>
</dbReference>
<keyword evidence="3" id="KW-1185">Reference proteome</keyword>
<evidence type="ECO:0000313" key="3">
    <source>
        <dbReference type="Proteomes" id="UP000015524"/>
    </source>
</evidence>
<dbReference type="RefSeq" id="WP_021244725.1">
    <property type="nucleotide sequence ID" value="NZ_ATIB01000050.1"/>
</dbReference>
<dbReference type="InterPro" id="IPR029057">
    <property type="entry name" value="PRTase-like"/>
</dbReference>
<dbReference type="OrthoDB" id="9810066at2"/>
<dbReference type="CDD" id="cd06223">
    <property type="entry name" value="PRTases_typeI"/>
    <property type="match status" value="1"/>
</dbReference>
<name>T0HX66_9SPHN</name>
<dbReference type="Gene3D" id="3.40.50.2020">
    <property type="match status" value="1"/>
</dbReference>
<dbReference type="eggNOG" id="COG1926">
    <property type="taxonomic scope" value="Bacteria"/>
</dbReference>
<gene>
    <name evidence="2" type="ORF">L485_09045</name>
</gene>
<proteinExistence type="predicted"/>
<dbReference type="Pfam" id="PF00156">
    <property type="entry name" value="Pribosyltran"/>
    <property type="match status" value="1"/>
</dbReference>
<dbReference type="PATRIC" id="fig|1114964.3.peg.1766"/>
<sequence>MKPKPMLFHDRRDAGIHLAKTLAHHVSSRPLILALPRGGVPVAFEVARALHADLDLLFVRKLGAPGYEELGIGAVVDGADPQLVLNEDVVRQLGPTPEYIRAEMRRQLAEIDRRRKAYLGDRDPLPVAGRTVIVVDDGIATGGTIKAALKGISKAHPARLILAVPVAPAEVLASLRDECDEVICLYEPYPFYAVGAHYVVFDQTSDAEVVRLLDAARQERSSQSA</sequence>
<evidence type="ECO:0000259" key="1">
    <source>
        <dbReference type="Pfam" id="PF00156"/>
    </source>
</evidence>
<dbReference type="Proteomes" id="UP000015524">
    <property type="component" value="Unassembled WGS sequence"/>
</dbReference>
<organism evidence="2 3">
    <name type="scientific">Sphingobium baderi LL03</name>
    <dbReference type="NCBI Taxonomy" id="1114964"/>
    <lineage>
        <taxon>Bacteria</taxon>
        <taxon>Pseudomonadati</taxon>
        <taxon>Pseudomonadota</taxon>
        <taxon>Alphaproteobacteria</taxon>
        <taxon>Sphingomonadales</taxon>
        <taxon>Sphingomonadaceae</taxon>
        <taxon>Sphingobium</taxon>
    </lineage>
</organism>
<accession>T0HX66</accession>
<evidence type="ECO:0000313" key="2">
    <source>
        <dbReference type="EMBL" id="EQB02149.1"/>
    </source>
</evidence>